<dbReference type="EMBL" id="PDTI01000036">
    <property type="protein sequence ID" value="PIE62619.1"/>
    <property type="molecule type" value="Genomic_DNA"/>
</dbReference>
<protein>
    <submittedName>
        <fullName evidence="2">Uncharacterized protein</fullName>
    </submittedName>
</protein>
<reference evidence="2 3" key="1">
    <citation type="submission" date="2017-10" db="EMBL/GenBank/DDBJ databases">
        <title>Novel microbial diversity and functional potential in the marine mammal oral microbiome.</title>
        <authorList>
            <person name="Dudek N.K."/>
            <person name="Sun C.L."/>
            <person name="Burstein D."/>
            <person name="Kantor R.S."/>
            <person name="Aliaga Goltsman D.S."/>
            <person name="Bik E.M."/>
            <person name="Thomas B.C."/>
            <person name="Banfield J.F."/>
            <person name="Relman D.A."/>
        </authorList>
    </citation>
    <scope>NUCLEOTIDE SEQUENCE [LARGE SCALE GENOMIC DNA]</scope>
    <source>
        <strain evidence="2">DOLJORAL78_47_202</strain>
    </source>
</reference>
<dbReference type="AlphaFoldDB" id="A0A2G6MSN5"/>
<dbReference type="Pfam" id="PF19676">
    <property type="entry name" value="DUF6178"/>
    <property type="match status" value="1"/>
</dbReference>
<comment type="caution">
    <text evidence="2">The sequence shown here is derived from an EMBL/GenBank/DDBJ whole genome shotgun (WGS) entry which is preliminary data.</text>
</comment>
<organism evidence="2 3">
    <name type="scientific">Desulfobacter postgatei</name>
    <dbReference type="NCBI Taxonomy" id="2293"/>
    <lineage>
        <taxon>Bacteria</taxon>
        <taxon>Pseudomonadati</taxon>
        <taxon>Thermodesulfobacteriota</taxon>
        <taxon>Desulfobacteria</taxon>
        <taxon>Desulfobacterales</taxon>
        <taxon>Desulfobacteraceae</taxon>
        <taxon>Desulfobacter</taxon>
    </lineage>
</organism>
<evidence type="ECO:0000313" key="2">
    <source>
        <dbReference type="EMBL" id="PIE62619.1"/>
    </source>
</evidence>
<evidence type="ECO:0000313" key="3">
    <source>
        <dbReference type="Proteomes" id="UP000231203"/>
    </source>
</evidence>
<evidence type="ECO:0000256" key="1">
    <source>
        <dbReference type="SAM" id="MobiDB-lite"/>
    </source>
</evidence>
<dbReference type="Proteomes" id="UP000231203">
    <property type="component" value="Unassembled WGS sequence"/>
</dbReference>
<dbReference type="InterPro" id="IPR045750">
    <property type="entry name" value="DUF6178"/>
</dbReference>
<sequence>MTENYQLANKARKELKLQKLRREILVSHGAKALDMILESASPATLIQSFPDQDLYYLMYKIGVHDFVPVLALAASSQWEYILDVEVWDDDRLNTHMMTQVFSLLFKADPQRLLRWTIMEKPDFVEYYLSQKMSVVIREHDEPPPEDFDDYITLDDKFYFRFPGSPSVADEDPDTEMLPQDVPREDDLPDDAPELIEQMLKTLAAMDLSVFHGLLLETLSLLPAEAEEEQFRQKNIRLAEKGFLPAHEAVGIYQPIPGKNLTPRPAPPLTLHTLDPDIPTPPMFFTQFLTDDNLFAKALAQINAQGGIPDLDSELAALINKIISADRIKIKNRESIEKTLERTMSTLSLGLDILMEGAKAGVEIAGDLIRTYFLEDIFRTGAREGARLQAMTRKWHETSFIRAKNLPLSFLGEGYLGIIGGLMVQRPMFFANYADKVLYRNFVSLSDIRATQRQLDEIIDLDQFLNRLDADISTFSYGVLTYKSMILTLWVRDRLGLNRSTPLSLAPIEVAGFKDFFAQLFSPDGTIGDTQAKDFGVWAAQASGMPQADLPTTLQGILYRLLRELESEYGHIRTHNLDPRFMPMFLLAGQAQ</sequence>
<gene>
    <name evidence="2" type="ORF">CSA25_04260</name>
</gene>
<accession>A0A2G6MSN5</accession>
<name>A0A2G6MSN5_9BACT</name>
<feature type="region of interest" description="Disordered" evidence="1">
    <location>
        <begin position="164"/>
        <end position="187"/>
    </location>
</feature>
<proteinExistence type="predicted"/>